<dbReference type="RefSeq" id="WP_067980722.1">
    <property type="nucleotide sequence ID" value="NZ_CP014163.1"/>
</dbReference>
<evidence type="ECO:0000313" key="1">
    <source>
        <dbReference type="EMBL" id="AMB99966.1"/>
    </source>
</evidence>
<dbReference type="KEGG" id="auh:AWM75_08275"/>
<reference evidence="2" key="2">
    <citation type="submission" date="2016-01" db="EMBL/GenBank/DDBJ databases">
        <title>Six Aerococcus type strain genome sequencing and assembly using PacBio and Illumina Hiseq.</title>
        <authorList>
            <person name="Carkaci D."/>
            <person name="Dargis R."/>
            <person name="Nielsen X.C."/>
            <person name="Skovgaard O."/>
            <person name="Fuursted K."/>
            <person name="Christensen J.J."/>
        </authorList>
    </citation>
    <scope>NUCLEOTIDE SEQUENCE [LARGE SCALE GENOMIC DNA]</scope>
    <source>
        <strain evidence="2">CCUG42038B</strain>
    </source>
</reference>
<accession>A0A109RHC0</accession>
<keyword evidence="2" id="KW-1185">Reference proteome</keyword>
<dbReference type="Proteomes" id="UP000062260">
    <property type="component" value="Chromosome"/>
</dbReference>
<name>A0A109RHC0_9LACT</name>
<dbReference type="AlphaFoldDB" id="A0A109RHC0"/>
<reference evidence="1 2" key="1">
    <citation type="journal article" date="2016" name="Genome Announc.">
        <title>Complete Genome Sequences of Aerococcus christensenii CCUG 28831T, Aerococcus sanguinicola CCUG 43001T, Aerococcus urinae CCUG 36881T, Aerococcus urinaeequi CCUG 28094T, Aerococcus urinaehominis CCUG 42038 BT, and Aerococcus viridans CCUG 4311T.</title>
        <authorList>
            <person name="Carkaci D."/>
            <person name="Dargis R."/>
            <person name="Nielsen X.C."/>
            <person name="Skovgaard O."/>
            <person name="Fuursted K."/>
            <person name="Christensen J.J."/>
        </authorList>
    </citation>
    <scope>NUCLEOTIDE SEQUENCE [LARGE SCALE GENOMIC DNA]</scope>
    <source>
        <strain evidence="1 2">CCUG42038B</strain>
    </source>
</reference>
<protein>
    <submittedName>
        <fullName evidence="1">Uncharacterized protein</fullName>
    </submittedName>
</protein>
<dbReference type="EMBL" id="CP014163">
    <property type="protein sequence ID" value="AMB99966.1"/>
    <property type="molecule type" value="Genomic_DNA"/>
</dbReference>
<gene>
    <name evidence="1" type="ORF">AWM75_08275</name>
</gene>
<evidence type="ECO:0000313" key="2">
    <source>
        <dbReference type="Proteomes" id="UP000062260"/>
    </source>
</evidence>
<proteinExistence type="predicted"/>
<organism evidence="1 2">
    <name type="scientific">Aerococcus urinaehominis</name>
    <dbReference type="NCBI Taxonomy" id="128944"/>
    <lineage>
        <taxon>Bacteria</taxon>
        <taxon>Bacillati</taxon>
        <taxon>Bacillota</taxon>
        <taxon>Bacilli</taxon>
        <taxon>Lactobacillales</taxon>
        <taxon>Aerococcaceae</taxon>
        <taxon>Aerococcus</taxon>
    </lineage>
</organism>
<sequence>MFKEIEETITELLTSGESLYSISKGSGVSYSTVHDLSEKLTYDMVRFKTIKQLYTYARKKGSEH</sequence>